<comment type="caution">
    <text evidence="2">The sequence shown here is derived from an EMBL/GenBank/DDBJ whole genome shotgun (WGS) entry which is preliminary data.</text>
</comment>
<accession>A0AAV7PSX2</accession>
<proteinExistence type="predicted"/>
<evidence type="ECO:0000256" key="1">
    <source>
        <dbReference type="SAM" id="MobiDB-lite"/>
    </source>
</evidence>
<dbReference type="Proteomes" id="UP001066276">
    <property type="component" value="Chromosome 7"/>
</dbReference>
<feature type="compositionally biased region" description="Low complexity" evidence="1">
    <location>
        <begin position="27"/>
        <end position="39"/>
    </location>
</feature>
<name>A0AAV7PSX2_PLEWA</name>
<evidence type="ECO:0000313" key="2">
    <source>
        <dbReference type="EMBL" id="KAJ1131251.1"/>
    </source>
</evidence>
<gene>
    <name evidence="2" type="ORF">NDU88_009590</name>
</gene>
<protein>
    <submittedName>
        <fullName evidence="2">Uncharacterized protein</fullName>
    </submittedName>
</protein>
<keyword evidence="3" id="KW-1185">Reference proteome</keyword>
<organism evidence="2 3">
    <name type="scientific">Pleurodeles waltl</name>
    <name type="common">Iberian ribbed newt</name>
    <dbReference type="NCBI Taxonomy" id="8319"/>
    <lineage>
        <taxon>Eukaryota</taxon>
        <taxon>Metazoa</taxon>
        <taxon>Chordata</taxon>
        <taxon>Craniata</taxon>
        <taxon>Vertebrata</taxon>
        <taxon>Euteleostomi</taxon>
        <taxon>Amphibia</taxon>
        <taxon>Batrachia</taxon>
        <taxon>Caudata</taxon>
        <taxon>Salamandroidea</taxon>
        <taxon>Salamandridae</taxon>
        <taxon>Pleurodelinae</taxon>
        <taxon>Pleurodeles</taxon>
    </lineage>
</organism>
<sequence>MTRPRPGRQYGREEMSAKQPPAESSRTRPLARTTATASSFLKRRPGSSNSPGMTQRYVPGVSRRHLVSPSVSRPNGGARGPVR</sequence>
<dbReference type="EMBL" id="JANPWB010000011">
    <property type="protein sequence ID" value="KAJ1131251.1"/>
    <property type="molecule type" value="Genomic_DNA"/>
</dbReference>
<dbReference type="AlphaFoldDB" id="A0AAV7PSX2"/>
<reference evidence="2" key="1">
    <citation type="journal article" date="2022" name="bioRxiv">
        <title>Sequencing and chromosome-scale assembly of the giantPleurodeles waltlgenome.</title>
        <authorList>
            <person name="Brown T."/>
            <person name="Elewa A."/>
            <person name="Iarovenko S."/>
            <person name="Subramanian E."/>
            <person name="Araus A.J."/>
            <person name="Petzold A."/>
            <person name="Susuki M."/>
            <person name="Suzuki K.-i.T."/>
            <person name="Hayashi T."/>
            <person name="Toyoda A."/>
            <person name="Oliveira C."/>
            <person name="Osipova E."/>
            <person name="Leigh N.D."/>
            <person name="Simon A."/>
            <person name="Yun M.H."/>
        </authorList>
    </citation>
    <scope>NUCLEOTIDE SEQUENCE</scope>
    <source>
        <strain evidence="2">20211129_DDA</strain>
        <tissue evidence="2">Liver</tissue>
    </source>
</reference>
<evidence type="ECO:0000313" key="3">
    <source>
        <dbReference type="Proteomes" id="UP001066276"/>
    </source>
</evidence>
<feature type="region of interest" description="Disordered" evidence="1">
    <location>
        <begin position="1"/>
        <end position="83"/>
    </location>
</feature>